<evidence type="ECO:0000259" key="1">
    <source>
        <dbReference type="Pfam" id="PF14392"/>
    </source>
</evidence>
<name>A0A6D2KW94_9BRAS</name>
<feature type="domain" description="Zinc knuckle CX2CX4HX4C" evidence="1">
    <location>
        <begin position="144"/>
        <end position="191"/>
    </location>
</feature>
<organism evidence="2 3">
    <name type="scientific">Microthlaspi erraticum</name>
    <dbReference type="NCBI Taxonomy" id="1685480"/>
    <lineage>
        <taxon>Eukaryota</taxon>
        <taxon>Viridiplantae</taxon>
        <taxon>Streptophyta</taxon>
        <taxon>Embryophyta</taxon>
        <taxon>Tracheophyta</taxon>
        <taxon>Spermatophyta</taxon>
        <taxon>Magnoliopsida</taxon>
        <taxon>eudicotyledons</taxon>
        <taxon>Gunneridae</taxon>
        <taxon>Pentapetalae</taxon>
        <taxon>rosids</taxon>
        <taxon>malvids</taxon>
        <taxon>Brassicales</taxon>
        <taxon>Brassicaceae</taxon>
        <taxon>Coluteocarpeae</taxon>
        <taxon>Microthlaspi</taxon>
    </lineage>
</organism>
<dbReference type="OrthoDB" id="1106899at2759"/>
<reference evidence="2" key="1">
    <citation type="submission" date="2020-01" db="EMBL/GenBank/DDBJ databases">
        <authorList>
            <person name="Mishra B."/>
        </authorList>
    </citation>
    <scope>NUCLEOTIDE SEQUENCE [LARGE SCALE GENOMIC DNA]</scope>
</reference>
<dbReference type="PANTHER" id="PTHR31286:SF178">
    <property type="entry name" value="DUF4283 DOMAIN-CONTAINING PROTEIN"/>
    <property type="match status" value="1"/>
</dbReference>
<proteinExistence type="predicted"/>
<evidence type="ECO:0000313" key="3">
    <source>
        <dbReference type="Proteomes" id="UP000467841"/>
    </source>
</evidence>
<dbReference type="InterPro" id="IPR040256">
    <property type="entry name" value="At4g02000-like"/>
</dbReference>
<dbReference type="InterPro" id="IPR025836">
    <property type="entry name" value="Zn_knuckle_CX2CX4HX4C"/>
</dbReference>
<comment type="caution">
    <text evidence="2">The sequence shown here is derived from an EMBL/GenBank/DDBJ whole genome shotgun (WGS) entry which is preliminary data.</text>
</comment>
<accession>A0A6D2KW94</accession>
<protein>
    <recommendedName>
        <fullName evidence="1">Zinc knuckle CX2CX4HX4C domain-containing protein</fullName>
    </recommendedName>
</protein>
<dbReference type="Pfam" id="PF14392">
    <property type="entry name" value="zf-CCHC_4"/>
    <property type="match status" value="1"/>
</dbReference>
<dbReference type="EMBL" id="CACVBM020001530">
    <property type="protein sequence ID" value="CAA7053394.1"/>
    <property type="molecule type" value="Genomic_DNA"/>
</dbReference>
<dbReference type="AlphaFoldDB" id="A0A6D2KW94"/>
<dbReference type="PANTHER" id="PTHR31286">
    <property type="entry name" value="GLYCINE-RICH CELL WALL STRUCTURAL PROTEIN 1.8-LIKE"/>
    <property type="match status" value="1"/>
</dbReference>
<gene>
    <name evidence="2" type="ORF">MERR_LOCUS40630</name>
</gene>
<sequence length="257" mass="30093">MSAAMDRAMMAMSIEEEDVPVEIPNRPEYNSKEMGKAGRIRGVVVSNERFQFFFKTEHDLEEILEKGVQTSNEWAVAMERWVEKEPVGFLQFVPIWDQIRNLPPNYYRSQTIWDIGDVLGKVQEIAFDESKNQSHPYVRIKVIFDVARPLRKTKLVNLPDGEQKIVTFFYEKIQKRCYNCQRLNHEKDVCPLIIRERQDKAAIRKEKYLAAKREAELILAPDDPLFGVLKEDQVGVNPLTGRPKIDPAVLEDMRYYW</sequence>
<dbReference type="Proteomes" id="UP000467841">
    <property type="component" value="Unassembled WGS sequence"/>
</dbReference>
<keyword evidence="3" id="KW-1185">Reference proteome</keyword>
<evidence type="ECO:0000313" key="2">
    <source>
        <dbReference type="EMBL" id="CAA7053394.1"/>
    </source>
</evidence>